<dbReference type="GeneID" id="5411727"/>
<dbReference type="Proteomes" id="UP000002408">
    <property type="component" value="Chromosome"/>
</dbReference>
<proteinExistence type="predicted"/>
<dbReference type="PANTHER" id="PTHR33930:SF2">
    <property type="entry name" value="BLR3452 PROTEIN"/>
    <property type="match status" value="1"/>
</dbReference>
<dbReference type="GO" id="GO:0051920">
    <property type="term" value="F:peroxiredoxin activity"/>
    <property type="evidence" value="ECO:0007669"/>
    <property type="project" value="InterPro"/>
</dbReference>
<reference evidence="3" key="1">
    <citation type="journal article" date="2015" name="Microbiology">
        <title>Genome of Methanoregula boonei 6A8 reveals adaptations to oligotrophic peatland environments.</title>
        <authorList>
            <person name="Braeuer S."/>
            <person name="Cadillo-Quiroz H."/>
            <person name="Kyrpides N."/>
            <person name="Woyke T."/>
            <person name="Goodwin L."/>
            <person name="Detter C."/>
            <person name="Podell S."/>
            <person name="Yavitt J.B."/>
            <person name="Zinder S.H."/>
        </authorList>
    </citation>
    <scope>NUCLEOTIDE SEQUENCE [LARGE SCALE GENOMIC DNA]</scope>
    <source>
        <strain evidence="3">DSM 21154 / JCM 14090 / 6A8</strain>
    </source>
</reference>
<feature type="domain" description="Carboxymuconolactone decarboxylase-like" evidence="1">
    <location>
        <begin position="48"/>
        <end position="127"/>
    </location>
</feature>
<dbReference type="RefSeq" id="WP_011991090.1">
    <property type="nucleotide sequence ID" value="NC_009712.1"/>
</dbReference>
<dbReference type="EMBL" id="CP000780">
    <property type="protein sequence ID" value="ABS54602.1"/>
    <property type="molecule type" value="Genomic_DNA"/>
</dbReference>
<keyword evidence="3" id="KW-1185">Reference proteome</keyword>
<dbReference type="HOGENOM" id="CLU_137228_5_0_2"/>
<dbReference type="AlphaFoldDB" id="A7I4E1"/>
<name>A7I4E1_METB6</name>
<protein>
    <submittedName>
        <fullName evidence="2">Carboxymuconolactone decarboxylase</fullName>
    </submittedName>
</protein>
<sequence length="135" mass="14934">MSMVVKKPVAKPVAKKPVAKKTVKELKGLEKKIGKVPKFFKELTTNDPGMYDLVIKMEDHIWDDGKLTRKTKKLIAIAIAASLRDQHAVRAQLMGAANLGVTKAEVEEALRVSFLLAGMPAYVYGKAQLDEVMKK</sequence>
<accession>A7I4E1</accession>
<dbReference type="eggNOG" id="arCOG02148">
    <property type="taxonomic scope" value="Archaea"/>
</dbReference>
<dbReference type="KEGG" id="mbn:Mboo_0078"/>
<dbReference type="SUPFAM" id="SSF69118">
    <property type="entry name" value="AhpD-like"/>
    <property type="match status" value="1"/>
</dbReference>
<dbReference type="Gene3D" id="1.20.1290.10">
    <property type="entry name" value="AhpD-like"/>
    <property type="match status" value="1"/>
</dbReference>
<dbReference type="STRING" id="456442.Mboo_0078"/>
<evidence type="ECO:0000259" key="1">
    <source>
        <dbReference type="Pfam" id="PF02627"/>
    </source>
</evidence>
<gene>
    <name evidence="2" type="ordered locus">Mboo_0078</name>
</gene>
<dbReference type="Pfam" id="PF02627">
    <property type="entry name" value="CMD"/>
    <property type="match status" value="1"/>
</dbReference>
<evidence type="ECO:0000313" key="3">
    <source>
        <dbReference type="Proteomes" id="UP000002408"/>
    </source>
</evidence>
<evidence type="ECO:0000313" key="2">
    <source>
        <dbReference type="EMBL" id="ABS54602.1"/>
    </source>
</evidence>
<dbReference type="InterPro" id="IPR003779">
    <property type="entry name" value="CMD-like"/>
</dbReference>
<dbReference type="PANTHER" id="PTHR33930">
    <property type="entry name" value="ALKYL HYDROPEROXIDE REDUCTASE AHPD"/>
    <property type="match status" value="1"/>
</dbReference>
<organism evidence="2 3">
    <name type="scientific">Methanoregula boonei (strain DSM 21154 / JCM 14090 / 6A8)</name>
    <dbReference type="NCBI Taxonomy" id="456442"/>
    <lineage>
        <taxon>Archaea</taxon>
        <taxon>Methanobacteriati</taxon>
        <taxon>Methanobacteriota</taxon>
        <taxon>Stenosarchaea group</taxon>
        <taxon>Methanomicrobia</taxon>
        <taxon>Methanomicrobiales</taxon>
        <taxon>Methanoregulaceae</taxon>
        <taxon>Methanoregula</taxon>
    </lineage>
</organism>
<dbReference type="InterPro" id="IPR029032">
    <property type="entry name" value="AhpD-like"/>
</dbReference>